<accession>K9W7P6</accession>
<evidence type="ECO:0000313" key="1">
    <source>
        <dbReference type="EMBL" id="AFZ15757.1"/>
    </source>
</evidence>
<evidence type="ECO:0000313" key="2">
    <source>
        <dbReference type="Proteomes" id="UP000010472"/>
    </source>
</evidence>
<dbReference type="KEGG" id="cep:Cri9333_5002"/>
<dbReference type="HOGENOM" id="CLU_2435861_0_0_3"/>
<keyword evidence="2" id="KW-1185">Reference proteome</keyword>
<geneLocation type="plasmid" evidence="1 2">
    <name>pCRI9333.08</name>
</geneLocation>
<protein>
    <submittedName>
        <fullName evidence="1">Uncharacterized protein</fullName>
    </submittedName>
</protein>
<keyword evidence="1" id="KW-0614">Plasmid</keyword>
<gene>
    <name evidence="1" type="ORF">Cri9333_5002</name>
</gene>
<dbReference type="Proteomes" id="UP000010472">
    <property type="component" value="Plasmid pCRI9333.08"/>
</dbReference>
<proteinExistence type="predicted"/>
<organism evidence="1 2">
    <name type="scientific">Crinalium epipsammum PCC 9333</name>
    <dbReference type="NCBI Taxonomy" id="1173022"/>
    <lineage>
        <taxon>Bacteria</taxon>
        <taxon>Bacillati</taxon>
        <taxon>Cyanobacteriota</taxon>
        <taxon>Cyanophyceae</taxon>
        <taxon>Gomontiellales</taxon>
        <taxon>Gomontiellaceae</taxon>
        <taxon>Crinalium</taxon>
    </lineage>
</organism>
<name>K9W7P6_9CYAN</name>
<reference evidence="1 2" key="1">
    <citation type="submission" date="2012-06" db="EMBL/GenBank/DDBJ databases">
        <title>Finished plasmid 8 of genome of Crinalium epipsammum PCC 9333.</title>
        <authorList>
            <consortium name="US DOE Joint Genome Institute"/>
            <person name="Gugger M."/>
            <person name="Coursin T."/>
            <person name="Rippka R."/>
            <person name="Tandeau De Marsac N."/>
            <person name="Huntemann M."/>
            <person name="Wei C.-L."/>
            <person name="Han J."/>
            <person name="Detter J.C."/>
            <person name="Han C."/>
            <person name="Tapia R."/>
            <person name="Davenport K."/>
            <person name="Daligault H."/>
            <person name="Erkkila T."/>
            <person name="Gu W."/>
            <person name="Munk A.C.C."/>
            <person name="Teshima H."/>
            <person name="Xu Y."/>
            <person name="Chain P."/>
            <person name="Chen A."/>
            <person name="Krypides N."/>
            <person name="Mavromatis K."/>
            <person name="Markowitz V."/>
            <person name="Szeto E."/>
            <person name="Ivanova N."/>
            <person name="Mikhailova N."/>
            <person name="Ovchinnikova G."/>
            <person name="Pagani I."/>
            <person name="Pati A."/>
            <person name="Goodwin L."/>
            <person name="Peters L."/>
            <person name="Pitluck S."/>
            <person name="Woyke T."/>
            <person name="Kerfeld C."/>
        </authorList>
    </citation>
    <scope>NUCLEOTIDE SEQUENCE [LARGE SCALE GENOMIC DNA]</scope>
    <source>
        <strain evidence="1 2">PCC 9333</strain>
        <plasmid evidence="2">Plasmid pCRI9333.08</plasmid>
    </source>
</reference>
<dbReference type="EMBL" id="CP003628">
    <property type="protein sequence ID" value="AFZ15757.1"/>
    <property type="molecule type" value="Genomic_DNA"/>
</dbReference>
<dbReference type="AlphaFoldDB" id="K9W7P6"/>
<sequence length="90" mass="10893">MLRFNRIERVYYTDTDGVEFAYDNFIFHDENDDPWEIRSIIYNVASSDYPELTIGSIKIMDEARTWGELTPEDLSSRFNDACERFYREMW</sequence>